<comment type="caution">
    <text evidence="1">The sequence shown here is derived from an EMBL/GenBank/DDBJ whole genome shotgun (WGS) entry which is preliminary data.</text>
</comment>
<accession>A0A8H5JRB3</accession>
<dbReference type="EMBL" id="JAAOAQ010000260">
    <property type="protein sequence ID" value="KAF5559286.1"/>
    <property type="molecule type" value="Genomic_DNA"/>
</dbReference>
<sequence length="733" mass="84262">MSGSSIGSLQPFLGSSLGSWASRRAEFNYKVVEGKYQFHSLLEQEDTYGPTHAIPRPITRKRWVRSAWKVGIASLPIALFQPLAAVKIISEDTGSHWGVYISRADDKQLEIDFPKDIYKVYGSNWTREGQQDVQQGDITFAREGSAFTESKYGESIMYFSWPEFVLVAQFVFGEYILRLLDKDTMRLSPGERAELLRSSNTGKAYGMLSNNCQHFAELLMMAMMDNSWHNKSCLTKDFCLDELSKEWESIDNSWTKFGRGKQFTRPFLTTFGRLAEADESVLKPVTPESQKEYQKWFPNDPPAVIQTFLKRPGNCHLAIRTASIYLSTKKSLSLYDYVRLLDSQATNDMVAYVEEKPKGAKQSYFAVVRAWALSFNEVIKDKAGLQLLSLISWIRPKNIPKILLPQAKTLNLLDDYGLVNYTDSNGFDIHPLFHYLLGISIQRTDPDGETLSLAIKYVTKLFPMIKGLGVEWWSIYEEHLSSIVRHKLSVRNEHTDEAFDLVFLIGQGWRINGGLEEAITSLITVFDWRSRHLDWNDPKRLECQLELARAYQDKNDPASLIQMLENPKSVNPFLNKRLNLDAFQDGSKLVLDLGLELAKARMKLRDFKRATKLLQILEDAELSVTVADNSVYSESGLSDYQWALKLLLIDVYDNSQEPKKALKYVSRRMFNVDEIRSTKPEEPQVLRGKLLESLHPEDAYTRSFLRRAALVARTYRILRLYTRNWKFHNIFTV</sequence>
<reference evidence="1 2" key="1">
    <citation type="submission" date="2020-05" db="EMBL/GenBank/DDBJ databases">
        <title>Identification and distribution of gene clusters putatively required for synthesis of sphingolipid metabolism inhibitors in phylogenetically diverse species of the filamentous fungus Fusarium.</title>
        <authorList>
            <person name="Kim H.-S."/>
            <person name="Busman M."/>
            <person name="Brown D.W."/>
            <person name="Divon H."/>
            <person name="Uhlig S."/>
            <person name="Proctor R.H."/>
        </authorList>
    </citation>
    <scope>NUCLEOTIDE SEQUENCE [LARGE SCALE GENOMIC DNA]</scope>
    <source>
        <strain evidence="1 2">NRRL 13617</strain>
    </source>
</reference>
<dbReference type="Proteomes" id="UP000582016">
    <property type="component" value="Unassembled WGS sequence"/>
</dbReference>
<protein>
    <submittedName>
        <fullName evidence="1">Kinesin light chain</fullName>
    </submittedName>
</protein>
<gene>
    <name evidence="1" type="ORF">FPHYL_7125</name>
</gene>
<evidence type="ECO:0000313" key="1">
    <source>
        <dbReference type="EMBL" id="KAF5559286.1"/>
    </source>
</evidence>
<keyword evidence="2" id="KW-1185">Reference proteome</keyword>
<organism evidence="1 2">
    <name type="scientific">Fusarium phyllophilum</name>
    <dbReference type="NCBI Taxonomy" id="47803"/>
    <lineage>
        <taxon>Eukaryota</taxon>
        <taxon>Fungi</taxon>
        <taxon>Dikarya</taxon>
        <taxon>Ascomycota</taxon>
        <taxon>Pezizomycotina</taxon>
        <taxon>Sordariomycetes</taxon>
        <taxon>Hypocreomycetidae</taxon>
        <taxon>Hypocreales</taxon>
        <taxon>Nectriaceae</taxon>
        <taxon>Fusarium</taxon>
        <taxon>Fusarium fujikuroi species complex</taxon>
    </lineage>
</organism>
<dbReference type="AlphaFoldDB" id="A0A8H5JRB3"/>
<proteinExistence type="predicted"/>
<dbReference type="OrthoDB" id="4757868at2759"/>
<name>A0A8H5JRB3_9HYPO</name>
<evidence type="ECO:0000313" key="2">
    <source>
        <dbReference type="Proteomes" id="UP000582016"/>
    </source>
</evidence>